<proteinExistence type="predicted"/>
<dbReference type="PANTHER" id="PTHR34720:SF9">
    <property type="entry name" value="BLR4714 PROTEIN"/>
    <property type="match status" value="1"/>
</dbReference>
<dbReference type="InterPro" id="IPR002126">
    <property type="entry name" value="Cadherin-like_dom"/>
</dbReference>
<dbReference type="Gene3D" id="2.60.40.3440">
    <property type="match status" value="6"/>
</dbReference>
<keyword evidence="1" id="KW-0472">Membrane</keyword>
<dbReference type="InterPro" id="IPR041690">
    <property type="entry name" value="Cadherin_5"/>
</dbReference>
<reference evidence="4 5" key="1">
    <citation type="submission" date="2020-04" db="EMBL/GenBank/DDBJ databases">
        <title>Sequencing and Assembly of C. fimi.</title>
        <authorList>
            <person name="Ramsey A.R."/>
        </authorList>
    </citation>
    <scope>NUCLEOTIDE SEQUENCE [LARGE SCALE GENOMIC DNA]</scope>
    <source>
        <strain evidence="4 5">SB</strain>
    </source>
</reference>
<name>A0A7Y0LZ22_CELFI</name>
<dbReference type="NCBIfam" id="TIGR01965">
    <property type="entry name" value="VCBS_repeat"/>
    <property type="match status" value="2"/>
</dbReference>
<dbReference type="InterPro" id="IPR010221">
    <property type="entry name" value="VCBS_dom"/>
</dbReference>
<comment type="caution">
    <text evidence="4">The sequence shown here is derived from an EMBL/GenBank/DDBJ whole genome shotgun (WGS) entry which is preliminary data.</text>
</comment>
<protein>
    <submittedName>
        <fullName evidence="4">Tandem-95 repeat protein</fullName>
    </submittedName>
</protein>
<accession>A0A7Y0LZ22</accession>
<dbReference type="Pfam" id="PF17892">
    <property type="entry name" value="Cadherin_5"/>
    <property type="match status" value="1"/>
</dbReference>
<evidence type="ECO:0000313" key="4">
    <source>
        <dbReference type="EMBL" id="NMR20540.1"/>
    </source>
</evidence>
<evidence type="ECO:0000313" key="5">
    <source>
        <dbReference type="Proteomes" id="UP000562124"/>
    </source>
</evidence>
<dbReference type="GO" id="GO:0005509">
    <property type="term" value="F:calcium ion binding"/>
    <property type="evidence" value="ECO:0007669"/>
    <property type="project" value="InterPro"/>
</dbReference>
<keyword evidence="1" id="KW-1133">Transmembrane helix</keyword>
<dbReference type="GO" id="GO:0007156">
    <property type="term" value="P:homophilic cell adhesion via plasma membrane adhesion molecules"/>
    <property type="evidence" value="ECO:0007669"/>
    <property type="project" value="InterPro"/>
</dbReference>
<feature type="transmembrane region" description="Helical" evidence="1">
    <location>
        <begin position="810"/>
        <end position="829"/>
    </location>
</feature>
<feature type="signal peptide" evidence="2">
    <location>
        <begin position="1"/>
        <end position="25"/>
    </location>
</feature>
<feature type="chain" id="PRO_5039146329" evidence="2">
    <location>
        <begin position="26"/>
        <end position="839"/>
    </location>
</feature>
<keyword evidence="5" id="KW-1185">Reference proteome</keyword>
<dbReference type="AlphaFoldDB" id="A0A7Y0LZ22"/>
<dbReference type="Proteomes" id="UP000562124">
    <property type="component" value="Unassembled WGS sequence"/>
</dbReference>
<dbReference type="Pfam" id="PF17963">
    <property type="entry name" value="Big_9"/>
    <property type="match status" value="6"/>
</dbReference>
<evidence type="ECO:0000256" key="2">
    <source>
        <dbReference type="SAM" id="SignalP"/>
    </source>
</evidence>
<dbReference type="Pfam" id="PF22352">
    <property type="entry name" value="K319L-like_PKD"/>
    <property type="match status" value="1"/>
</dbReference>
<dbReference type="NCBIfam" id="NF012211">
    <property type="entry name" value="tand_rpt_95"/>
    <property type="match status" value="7"/>
</dbReference>
<feature type="domain" description="Cadherin" evidence="3">
    <location>
        <begin position="129"/>
        <end position="227"/>
    </location>
</feature>
<dbReference type="Gene3D" id="2.60.40.10">
    <property type="entry name" value="Immunoglobulins"/>
    <property type="match status" value="1"/>
</dbReference>
<dbReference type="InterPro" id="IPR013783">
    <property type="entry name" value="Ig-like_fold"/>
</dbReference>
<gene>
    <name evidence="4" type="ORF">HIR71_09980</name>
</gene>
<dbReference type="GO" id="GO:0016020">
    <property type="term" value="C:membrane"/>
    <property type="evidence" value="ECO:0007669"/>
    <property type="project" value="InterPro"/>
</dbReference>
<keyword evidence="1" id="KW-0812">Transmembrane</keyword>
<dbReference type="PROSITE" id="PS50268">
    <property type="entry name" value="CADHERIN_2"/>
    <property type="match status" value="1"/>
</dbReference>
<evidence type="ECO:0000259" key="3">
    <source>
        <dbReference type="PROSITE" id="PS50268"/>
    </source>
</evidence>
<dbReference type="PANTHER" id="PTHR34720">
    <property type="entry name" value="MICROCYSTIN DEPENDENT PROTEIN"/>
    <property type="match status" value="1"/>
</dbReference>
<keyword evidence="2" id="KW-0732">Signal</keyword>
<sequence length="839" mass="84730">MRLMNTLIRGVLAALLVAVPLVATAGPAAAYNAQMGRPDSYVTRTGTVLTVAAPGVVANDVTVYPVPIRVASYGQPSNGSVTVNPDGSFVYTPTGGFVGTDAFTYRPEDGYFQGFDTRVTVTVQKDPPVANADSATTAEDTAVSGDVLANDTDPEGFALTASLATAPANGTAVVNADGTYTYTPDLDWYGTDSFTYTASDGTQNSAPATVTVTVTPVNDAPVANPDFYTTPSGTTLIVPNPGIFANDVDVDGTGFSIASWGYVPANGALTRDQGGFTYTPAPGFKGDNNIWYSVWDTWASGTAPFVESPSTTVTITVGNAVPLAADDAATTDEDVVVNGNVLTNDSDVNTVDTLTASLVTSPTNGTVTLDADGTFAYTPAANFNGTDSFTYQANDGTDSSNVATVSLTIAAVNDAPTVTGQSIVTGEDTAVSGNANASDVDGDALTVSVSVNPTDGTVVVDAVTGAFTYTPDANYYGADSFELEACDQSGLCTTATVSVTVSSVVEPPVTSNFQRNLIEDAFNQTVLPNRTTDPDHDPATDLTYSVVTGPANGTAVVVGNNLRYTPNADFNGTDTLTWQACDPDGACDPATATYTVAAVDDSPVATGESLTTTEDVPVQGSVYVTDVDSAVFTFTVSTPPSSGTVALDALGGFMYTPDADTNGADGFVVTICDDTGLCDDATVTITVSAVNDAPTAAVTGGTTQTGTAGSEVTLTAAGTDPDADSLVHRWTQTAGAAVVPAQSGAQVRFTPAAAGAYAFAVETCDPAGLCDTATVSVNVAAAPVVAPVTSAPAAAAPAAAALAATGFNGGLLGLGALALVALGWALTGASRRAVSIRRH</sequence>
<evidence type="ECO:0000256" key="1">
    <source>
        <dbReference type="SAM" id="Phobius"/>
    </source>
</evidence>
<dbReference type="EMBL" id="JABCJJ010000013">
    <property type="protein sequence ID" value="NMR20540.1"/>
    <property type="molecule type" value="Genomic_DNA"/>
</dbReference>
<dbReference type="GO" id="GO:0005975">
    <property type="term" value="P:carbohydrate metabolic process"/>
    <property type="evidence" value="ECO:0007669"/>
    <property type="project" value="UniProtKB-ARBA"/>
</dbReference>
<organism evidence="4 5">
    <name type="scientific">Cellulomonas fimi</name>
    <dbReference type="NCBI Taxonomy" id="1708"/>
    <lineage>
        <taxon>Bacteria</taxon>
        <taxon>Bacillati</taxon>
        <taxon>Actinomycetota</taxon>
        <taxon>Actinomycetes</taxon>
        <taxon>Micrococcales</taxon>
        <taxon>Cellulomonadaceae</taxon>
        <taxon>Cellulomonas</taxon>
    </lineage>
</organism>